<sequence length="533" mass="57549">MSGCSRLSTKQAAEGDKILDNRLIGFQTHHLQQKMGGKILDSVIDQIGDTPIVKLNRIPQAEGIKATVLAKLEYFNAGGSVKDRIAKRMILEAEAEGRIKPGVTTLIEPTSGNTGIGLALVGAVRGYRTIITLPEKMSNEKVSVLKALGAEIVRTPTEAAWDAPESHIGVAKRLEKEIPNAVILDQYSNVNNPKAHETGTGLEIWEQTQGKVTHLVAGAGTGGTITGIAKALKAKNKNIKVTGADPKGSILAEPASLNDTNDPYKVEGIGYDFIPDVLDRSVVDDWIKTDDRESFLLARRLIRDEGLLVGGSSGSALAAALQVAKGLTENDTVVVILPDSVRSYLTKFVDDDWMAYNGFVDDATLAQQRQRKEQYKGATIEDLQLKPVVTVRTTAKTSSVIDLLKEKGFDQVPVLSEDGKLIGLVTLGNVLSYISRGRITGDTPVSKVMIDFRKLPDFEIEQSSASGLETPSATKSRRHFTEITVDTPLSALSRFFEKNSAAIVTEKTADGVKPVHIVTKVDLLAYLSKNPTV</sequence>
<dbReference type="Gene3D" id="3.10.580.10">
    <property type="entry name" value="CBS-domain"/>
    <property type="match status" value="1"/>
</dbReference>
<dbReference type="FunFam" id="3.40.50.1100:FF:000118">
    <property type="entry name" value="Related to CYS4-cystathionine beta-synthase"/>
    <property type="match status" value="1"/>
</dbReference>
<evidence type="ECO:0000256" key="2">
    <source>
        <dbReference type="ARBA" id="ARBA00005003"/>
    </source>
</evidence>
<dbReference type="PROSITE" id="PS00901">
    <property type="entry name" value="CYS_SYNTHASE"/>
    <property type="match status" value="1"/>
</dbReference>
<accession>A0A060TDD2</accession>
<dbReference type="Pfam" id="PF00571">
    <property type="entry name" value="CBS"/>
    <property type="match status" value="1"/>
</dbReference>
<dbReference type="PROSITE" id="PS51371">
    <property type="entry name" value="CBS"/>
    <property type="match status" value="1"/>
</dbReference>
<evidence type="ECO:0000256" key="10">
    <source>
        <dbReference type="PROSITE-ProRule" id="PRU00703"/>
    </source>
</evidence>
<dbReference type="Pfam" id="PF00291">
    <property type="entry name" value="PALP"/>
    <property type="match status" value="1"/>
</dbReference>
<dbReference type="PANTHER" id="PTHR10314">
    <property type="entry name" value="CYSTATHIONINE BETA-SYNTHASE"/>
    <property type="match status" value="1"/>
</dbReference>
<reference evidence="13" key="1">
    <citation type="submission" date="2014-02" db="EMBL/GenBank/DDBJ databases">
        <authorList>
            <person name="Genoscope - CEA"/>
        </authorList>
    </citation>
    <scope>NUCLEOTIDE SEQUENCE</scope>
    <source>
        <strain evidence="13">LS3</strain>
    </source>
</reference>
<dbReference type="SMART" id="SM00116">
    <property type="entry name" value="CBS"/>
    <property type="match status" value="1"/>
</dbReference>
<dbReference type="InterPro" id="IPR000644">
    <property type="entry name" value="CBS_dom"/>
</dbReference>
<keyword evidence="11" id="KW-0198">Cysteine biosynthesis</keyword>
<comment type="similarity">
    <text evidence="3 11">Belongs to the cysteine synthase/cystathionine beta-synthase family.</text>
</comment>
<dbReference type="EMBL" id="HG937694">
    <property type="protein sequence ID" value="CDP38794.1"/>
    <property type="molecule type" value="Genomic_DNA"/>
</dbReference>
<evidence type="ECO:0000313" key="13">
    <source>
        <dbReference type="EMBL" id="CDP38794.1"/>
    </source>
</evidence>
<keyword evidence="11" id="KW-0028">Amino-acid biosynthesis</keyword>
<dbReference type="NCBIfam" id="TIGR01137">
    <property type="entry name" value="cysta_beta"/>
    <property type="match status" value="1"/>
</dbReference>
<gene>
    <name evidence="13" type="ORF">GNLVRS02_ARAD1D42790g</name>
</gene>
<dbReference type="InterPro" id="IPR046342">
    <property type="entry name" value="CBS_dom_sf"/>
</dbReference>
<dbReference type="GO" id="GO:0006535">
    <property type="term" value="P:cysteine biosynthetic process from serine"/>
    <property type="evidence" value="ECO:0007669"/>
    <property type="project" value="UniProtKB-UniRule"/>
</dbReference>
<keyword evidence="7 11" id="KW-0456">Lyase</keyword>
<comment type="pathway">
    <text evidence="2">Amino-acid biosynthesis; L-cysteine biosynthesis; L-cysteine from L-homocysteine and L-serine: step 1/2.</text>
</comment>
<dbReference type="InterPro" id="IPR001216">
    <property type="entry name" value="P-phosphate_BS"/>
</dbReference>
<dbReference type="SUPFAM" id="SSF53686">
    <property type="entry name" value="Tryptophan synthase beta subunit-like PLP-dependent enzymes"/>
    <property type="match status" value="1"/>
</dbReference>
<keyword evidence="5 11" id="KW-0663">Pyridoxal phosphate</keyword>
<dbReference type="UniPathway" id="UPA00136">
    <property type="reaction ID" value="UER00201"/>
</dbReference>
<comment type="catalytic activity">
    <reaction evidence="9 11">
        <text>L-homocysteine + L-serine = L,L-cystathionine + H2O</text>
        <dbReference type="Rhea" id="RHEA:10112"/>
        <dbReference type="ChEBI" id="CHEBI:15377"/>
        <dbReference type="ChEBI" id="CHEBI:33384"/>
        <dbReference type="ChEBI" id="CHEBI:58161"/>
        <dbReference type="ChEBI" id="CHEBI:58199"/>
        <dbReference type="EC" id="4.2.1.22"/>
    </reaction>
</comment>
<organism evidence="13">
    <name type="scientific">Blastobotrys adeninivorans</name>
    <name type="common">Yeast</name>
    <name type="synonym">Arxula adeninivorans</name>
    <dbReference type="NCBI Taxonomy" id="409370"/>
    <lineage>
        <taxon>Eukaryota</taxon>
        <taxon>Fungi</taxon>
        <taxon>Dikarya</taxon>
        <taxon>Ascomycota</taxon>
        <taxon>Saccharomycotina</taxon>
        <taxon>Dipodascomycetes</taxon>
        <taxon>Dipodascales</taxon>
        <taxon>Trichomonascaceae</taxon>
        <taxon>Blastobotrys</taxon>
    </lineage>
</organism>
<name>A0A060TDD2_BLAAD</name>
<evidence type="ECO:0000256" key="9">
    <source>
        <dbReference type="ARBA" id="ARBA00047490"/>
    </source>
</evidence>
<evidence type="ECO:0000256" key="1">
    <source>
        <dbReference type="ARBA" id="ARBA00001933"/>
    </source>
</evidence>
<dbReference type="GO" id="GO:0004122">
    <property type="term" value="F:cystathionine beta-synthase activity"/>
    <property type="evidence" value="ECO:0007669"/>
    <property type="project" value="UniProtKB-UniRule"/>
</dbReference>
<dbReference type="GO" id="GO:0005737">
    <property type="term" value="C:cytoplasm"/>
    <property type="evidence" value="ECO:0007669"/>
    <property type="project" value="InterPro"/>
</dbReference>
<dbReference type="InterPro" id="IPR001926">
    <property type="entry name" value="TrpB-like_PALP"/>
</dbReference>
<feature type="domain" description="CBS" evidence="12">
    <location>
        <begin position="384"/>
        <end position="443"/>
    </location>
</feature>
<dbReference type="Gene3D" id="3.40.50.1100">
    <property type="match status" value="2"/>
</dbReference>
<reference evidence="13" key="2">
    <citation type="submission" date="2014-06" db="EMBL/GenBank/DDBJ databases">
        <title>The complete genome of Blastobotrys (Arxula) adeninivorans LS3 - a yeast of biotechnological interest.</title>
        <authorList>
            <person name="Kunze G."/>
            <person name="Gaillardin C."/>
            <person name="Czernicka M."/>
            <person name="Durrens P."/>
            <person name="Martin T."/>
            <person name="Boer E."/>
            <person name="Gabaldon T."/>
            <person name="Cruz J."/>
            <person name="Talla E."/>
            <person name="Marck C."/>
            <person name="Goffeau A."/>
            <person name="Barbe V."/>
            <person name="Baret P."/>
            <person name="Baronian K."/>
            <person name="Beier S."/>
            <person name="Bleykasten C."/>
            <person name="Bode R."/>
            <person name="Casaregola S."/>
            <person name="Despons L."/>
            <person name="Fairhead C."/>
            <person name="Giersberg M."/>
            <person name="Gierski P."/>
            <person name="Hahnel U."/>
            <person name="Hartmann A."/>
            <person name="Jankowska D."/>
            <person name="Jubin C."/>
            <person name="Jung P."/>
            <person name="Lafontaine I."/>
            <person name="Leh-Louis V."/>
            <person name="Lemaire M."/>
            <person name="Marcet-Houben M."/>
            <person name="Mascher M."/>
            <person name="Morel G."/>
            <person name="Richard G.-F."/>
            <person name="Riechen J."/>
            <person name="Sacerdot C."/>
            <person name="Sarkar A."/>
            <person name="Savel G."/>
            <person name="Schacherer J."/>
            <person name="Sherman D."/>
            <person name="Straub M.-L."/>
            <person name="Stein N."/>
            <person name="Thierry A."/>
            <person name="Trautwein-Schult A."/>
            <person name="Westhof E."/>
            <person name="Worch S."/>
            <person name="Dujon B."/>
            <person name="Souciet J.-L."/>
            <person name="Wincker P."/>
            <person name="Scholz U."/>
            <person name="Neuveglise N."/>
        </authorList>
    </citation>
    <scope>NUCLEOTIDE SEQUENCE</scope>
    <source>
        <strain evidence="13">LS3</strain>
    </source>
</reference>
<evidence type="ECO:0000256" key="5">
    <source>
        <dbReference type="ARBA" id="ARBA00022898"/>
    </source>
</evidence>
<keyword evidence="6 10" id="KW-0129">CBS domain</keyword>
<evidence type="ECO:0000259" key="12">
    <source>
        <dbReference type="PROSITE" id="PS51371"/>
    </source>
</evidence>
<evidence type="ECO:0000256" key="11">
    <source>
        <dbReference type="RuleBase" id="RU361204"/>
    </source>
</evidence>
<dbReference type="FunFam" id="3.40.50.1100:FF:000003">
    <property type="entry name" value="Cystathionine beta-synthase"/>
    <property type="match status" value="1"/>
</dbReference>
<evidence type="ECO:0000256" key="3">
    <source>
        <dbReference type="ARBA" id="ARBA00007103"/>
    </source>
</evidence>
<dbReference type="AlphaFoldDB" id="A0A060TDD2"/>
<proteinExistence type="inferred from homology"/>
<comment type="cofactor">
    <cofactor evidence="1 11">
        <name>pyridoxal 5'-phosphate</name>
        <dbReference type="ChEBI" id="CHEBI:597326"/>
    </cofactor>
</comment>
<dbReference type="GO" id="GO:0019343">
    <property type="term" value="P:cysteine biosynthetic process via cystathionine"/>
    <property type="evidence" value="ECO:0007669"/>
    <property type="project" value="UniProtKB-UniRule"/>
</dbReference>
<evidence type="ECO:0000256" key="4">
    <source>
        <dbReference type="ARBA" id="ARBA00012041"/>
    </source>
</evidence>
<dbReference type="CDD" id="cd01561">
    <property type="entry name" value="CBS_like"/>
    <property type="match status" value="1"/>
</dbReference>
<protein>
    <recommendedName>
        <fullName evidence="8 11">Cystathionine beta-synthase</fullName>
        <ecNumber evidence="4 11">4.2.1.22</ecNumber>
    </recommendedName>
</protein>
<dbReference type="InterPro" id="IPR050214">
    <property type="entry name" value="Cys_Synth/Cystath_Beta-Synth"/>
</dbReference>
<dbReference type="SUPFAM" id="SSF54631">
    <property type="entry name" value="CBS-domain pair"/>
    <property type="match status" value="1"/>
</dbReference>
<dbReference type="PhylomeDB" id="A0A060TDD2"/>
<evidence type="ECO:0000256" key="8">
    <source>
        <dbReference type="ARBA" id="ARBA00026192"/>
    </source>
</evidence>
<dbReference type="EC" id="4.2.1.22" evidence="4 11"/>
<evidence type="ECO:0000256" key="6">
    <source>
        <dbReference type="ARBA" id="ARBA00023122"/>
    </source>
</evidence>
<dbReference type="InterPro" id="IPR046353">
    <property type="entry name" value="CBS_C"/>
</dbReference>
<dbReference type="InterPro" id="IPR036052">
    <property type="entry name" value="TrpB-like_PALP_sf"/>
</dbReference>
<evidence type="ECO:0000256" key="7">
    <source>
        <dbReference type="ARBA" id="ARBA00023239"/>
    </source>
</evidence>
<dbReference type="InterPro" id="IPR005857">
    <property type="entry name" value="Cysta_beta_synth"/>
</dbReference>
<dbReference type="CDD" id="cd04608">
    <property type="entry name" value="CBS_pair_CBS"/>
    <property type="match status" value="1"/>
</dbReference>